<proteinExistence type="predicted"/>
<sequence>MKAQNHRLVLLFLAGLGLQAAVHAADDGDIIIGREVPSRSAIRHGEPSPDVSAVNASQSDVIVGATQQVVSISGQAGEMVLGAVRGSVTDQTRLLQGLPVTVMTATPVAGLGISGAAGSREGLAGAGISQPLQSGLQPLSGLAH</sequence>
<feature type="signal peptide" evidence="1">
    <location>
        <begin position="1"/>
        <end position="24"/>
    </location>
</feature>
<reference evidence="2 3" key="1">
    <citation type="submission" date="2017-05" db="EMBL/GenBank/DDBJ databases">
        <title>Chromobacterium violaceum GHPS1 isolated from Hydrocarbon polluted soil in French Guiana display an awesome secondary metabolite arsenal and a battery of drug and heavy-metal-resistance and detoxification of xenobiotics proteins.</title>
        <authorList>
            <person name="Belbahri L."/>
        </authorList>
    </citation>
    <scope>NUCLEOTIDE SEQUENCE [LARGE SCALE GENOMIC DNA]</scope>
    <source>
        <strain evidence="2 3">GHPS1</strain>
    </source>
</reference>
<dbReference type="Proteomes" id="UP000196342">
    <property type="component" value="Unassembled WGS sequence"/>
</dbReference>
<comment type="caution">
    <text evidence="2">The sequence shown here is derived from an EMBL/GenBank/DDBJ whole genome shotgun (WGS) entry which is preliminary data.</text>
</comment>
<accession>A0A202BGA0</accession>
<evidence type="ECO:0000313" key="3">
    <source>
        <dbReference type="Proteomes" id="UP000196342"/>
    </source>
</evidence>
<organism evidence="2 3">
    <name type="scientific">Chromobacterium violaceum</name>
    <dbReference type="NCBI Taxonomy" id="536"/>
    <lineage>
        <taxon>Bacteria</taxon>
        <taxon>Pseudomonadati</taxon>
        <taxon>Pseudomonadota</taxon>
        <taxon>Betaproteobacteria</taxon>
        <taxon>Neisseriales</taxon>
        <taxon>Chromobacteriaceae</taxon>
        <taxon>Chromobacterium</taxon>
    </lineage>
</organism>
<feature type="chain" id="PRO_5012125831" evidence="1">
    <location>
        <begin position="25"/>
        <end position="144"/>
    </location>
</feature>
<evidence type="ECO:0000313" key="2">
    <source>
        <dbReference type="EMBL" id="OVE50583.1"/>
    </source>
</evidence>
<dbReference type="AlphaFoldDB" id="A0A202BGA0"/>
<gene>
    <name evidence="2" type="ORF">CBW21_00925</name>
</gene>
<keyword evidence="3" id="KW-1185">Reference proteome</keyword>
<protein>
    <submittedName>
        <fullName evidence="2">Uncharacterized protein</fullName>
    </submittedName>
</protein>
<keyword evidence="1" id="KW-0732">Signal</keyword>
<name>A0A202BGA0_CHRVL</name>
<dbReference type="EMBL" id="NHOO01000001">
    <property type="protein sequence ID" value="OVE50583.1"/>
    <property type="molecule type" value="Genomic_DNA"/>
</dbReference>
<evidence type="ECO:0000256" key="1">
    <source>
        <dbReference type="SAM" id="SignalP"/>
    </source>
</evidence>